<dbReference type="OrthoDB" id="192253at2759"/>
<proteinExistence type="predicted"/>
<dbReference type="eggNOG" id="ENOG502S3HR">
    <property type="taxonomic scope" value="Eukaryota"/>
</dbReference>
<dbReference type="InParanoid" id="A0A0D2VN49"/>
<dbReference type="InterPro" id="IPR018711">
    <property type="entry name" value="NAGPA"/>
</dbReference>
<dbReference type="AlphaFoldDB" id="A0A0D2VN49"/>
<name>A0A0D2VN49_CAPO3</name>
<keyword evidence="4" id="KW-1185">Reference proteome</keyword>
<evidence type="ECO:0000256" key="1">
    <source>
        <dbReference type="SAM" id="SignalP"/>
    </source>
</evidence>
<feature type="signal peptide" evidence="1">
    <location>
        <begin position="1"/>
        <end position="29"/>
    </location>
</feature>
<dbReference type="PANTHER" id="PTHR40446:SF2">
    <property type="entry name" value="N-ACETYLGLUCOSAMINE-1-PHOSPHODIESTER ALPHA-N-ACETYLGLUCOSAMINIDASE"/>
    <property type="match status" value="1"/>
</dbReference>
<feature type="domain" description="Phosphodiester glycosidase" evidence="2">
    <location>
        <begin position="135"/>
        <end position="320"/>
    </location>
</feature>
<accession>A0A0D2VN49</accession>
<evidence type="ECO:0000313" key="3">
    <source>
        <dbReference type="EMBL" id="KJE91657.1"/>
    </source>
</evidence>
<feature type="chain" id="PRO_5002269405" description="Phosphodiester glycosidase domain-containing protein" evidence="1">
    <location>
        <begin position="30"/>
        <end position="322"/>
    </location>
</feature>
<dbReference type="STRING" id="595528.A0A0D2VN49"/>
<protein>
    <recommendedName>
        <fullName evidence="2">Phosphodiester glycosidase domain-containing protein</fullName>
    </recommendedName>
</protein>
<sequence length="322" mass="33733">MPSSPTRTASASSPRTHAVFLALVAAVVALLLHSATLTAAAAATRGGSHPGVESVGQLLQQSPTVADVEVQPWSAAINASASGLVVSQVSFVIKSTQRSFQGFLGTVVNPAFFKYALPSVGCGHRVNTSVTAKQNNCLFATNAGFFDVNTGACIGNIVIDGKTVEAAVTARVNFGLQGQRSFITGYLDQSDVQSGKYNLTQLLTGAGWLVRDGKSYLDTSRYTESLDSNFVTEKAPRTSIGTFANGTMAIFVVDGEEDIGTGVDLYEFTEILLDLGLTNAINLDGGGSSAVFYNNTIIDRPTCNDTPVICERAVTSITCVLP</sequence>
<dbReference type="Pfam" id="PF09992">
    <property type="entry name" value="NAGPA"/>
    <property type="match status" value="1"/>
</dbReference>
<dbReference type="PANTHER" id="PTHR40446">
    <property type="entry name" value="N-ACETYLGLUCOSAMINE-1-PHOSPHODIESTER ALPHA-N-ACETYLGLUCOSAMINIDASE"/>
    <property type="match status" value="1"/>
</dbReference>
<reference evidence="4" key="1">
    <citation type="submission" date="2011-02" db="EMBL/GenBank/DDBJ databases">
        <title>The Genome Sequence of Capsaspora owczarzaki ATCC 30864.</title>
        <authorList>
            <person name="Russ C."/>
            <person name="Cuomo C."/>
            <person name="Burger G."/>
            <person name="Gray M.W."/>
            <person name="Holland P.W.H."/>
            <person name="King N."/>
            <person name="Lang F.B.F."/>
            <person name="Roger A.J."/>
            <person name="Ruiz-Trillo I."/>
            <person name="Young S.K."/>
            <person name="Zeng Q."/>
            <person name="Gargeya S."/>
            <person name="Alvarado L."/>
            <person name="Berlin A."/>
            <person name="Chapman S.B."/>
            <person name="Chen Z."/>
            <person name="Freedman E."/>
            <person name="Gellesch M."/>
            <person name="Goldberg J."/>
            <person name="Griggs A."/>
            <person name="Gujja S."/>
            <person name="Heilman E."/>
            <person name="Heiman D."/>
            <person name="Howarth C."/>
            <person name="Mehta T."/>
            <person name="Neiman D."/>
            <person name="Pearson M."/>
            <person name="Roberts A."/>
            <person name="Saif S."/>
            <person name="Shea T."/>
            <person name="Shenoy N."/>
            <person name="Sisk P."/>
            <person name="Stolte C."/>
            <person name="Sykes S."/>
            <person name="White J."/>
            <person name="Yandava C."/>
            <person name="Haas B."/>
            <person name="Nusbaum C."/>
            <person name="Birren B."/>
        </authorList>
    </citation>
    <scope>NUCLEOTIDE SEQUENCE</scope>
    <source>
        <strain evidence="4">ATCC 30864</strain>
    </source>
</reference>
<evidence type="ECO:0000313" key="4">
    <source>
        <dbReference type="Proteomes" id="UP000008743"/>
    </source>
</evidence>
<gene>
    <name evidence="3" type="ORF">CAOG_002765</name>
</gene>
<dbReference type="OMA" id="FTPPACE"/>
<dbReference type="EMBL" id="KE346362">
    <property type="protein sequence ID" value="KJE91657.1"/>
    <property type="molecule type" value="Genomic_DNA"/>
</dbReference>
<dbReference type="PhylomeDB" id="A0A0D2VN49"/>
<organism evidence="3 4">
    <name type="scientific">Capsaspora owczarzaki (strain ATCC 30864)</name>
    <dbReference type="NCBI Taxonomy" id="595528"/>
    <lineage>
        <taxon>Eukaryota</taxon>
        <taxon>Filasterea</taxon>
        <taxon>Capsaspora</taxon>
    </lineage>
</organism>
<evidence type="ECO:0000259" key="2">
    <source>
        <dbReference type="Pfam" id="PF09992"/>
    </source>
</evidence>
<dbReference type="GO" id="GO:0033299">
    <property type="term" value="P:secretion of lysosomal enzymes"/>
    <property type="evidence" value="ECO:0007669"/>
    <property type="project" value="TreeGrafter"/>
</dbReference>
<keyword evidence="1" id="KW-0732">Signal</keyword>
<dbReference type="RefSeq" id="XP_004349518.1">
    <property type="nucleotide sequence ID" value="XM_004349468.2"/>
</dbReference>
<dbReference type="Proteomes" id="UP000008743">
    <property type="component" value="Unassembled WGS sequence"/>
</dbReference>